<protein>
    <submittedName>
        <fullName evidence="2">Uncharacterized protein</fullName>
    </submittedName>
</protein>
<organism evidence="2 3">
    <name type="scientific">Gigaspora margarita</name>
    <dbReference type="NCBI Taxonomy" id="4874"/>
    <lineage>
        <taxon>Eukaryota</taxon>
        <taxon>Fungi</taxon>
        <taxon>Fungi incertae sedis</taxon>
        <taxon>Mucoromycota</taxon>
        <taxon>Glomeromycotina</taxon>
        <taxon>Glomeromycetes</taxon>
        <taxon>Diversisporales</taxon>
        <taxon>Gigasporaceae</taxon>
        <taxon>Gigaspora</taxon>
    </lineage>
</organism>
<keyword evidence="3" id="KW-1185">Reference proteome</keyword>
<reference evidence="2 3" key="1">
    <citation type="journal article" date="2019" name="Environ. Microbiol.">
        <title>At the nexus of three kingdoms: the genome of the mycorrhizal fungus Gigaspora margarita provides insights into plant, endobacterial and fungal interactions.</title>
        <authorList>
            <person name="Venice F."/>
            <person name="Ghignone S."/>
            <person name="Salvioli di Fossalunga A."/>
            <person name="Amselem J."/>
            <person name="Novero M."/>
            <person name="Xianan X."/>
            <person name="Sedzielewska Toro K."/>
            <person name="Morin E."/>
            <person name="Lipzen A."/>
            <person name="Grigoriev I.V."/>
            <person name="Henrissat B."/>
            <person name="Martin F.M."/>
            <person name="Bonfante P."/>
        </authorList>
    </citation>
    <scope>NUCLEOTIDE SEQUENCE [LARGE SCALE GENOMIC DNA]</scope>
    <source>
        <strain evidence="2 3">BEG34</strain>
    </source>
</reference>
<evidence type="ECO:0000313" key="2">
    <source>
        <dbReference type="EMBL" id="KAF0511338.1"/>
    </source>
</evidence>
<accession>A0A8H4ALT8</accession>
<dbReference type="AlphaFoldDB" id="A0A8H4ALT8"/>
<gene>
    <name evidence="2" type="ORF">F8M41_018256</name>
</gene>
<sequence length="69" mass="8002">MNIHKILEIIPDSNKNKKIARIEMLVQHLIERTVLEINVLHVDSLLLSYPPRADDSEINSENEPDRNSE</sequence>
<dbReference type="EMBL" id="WTPW01000438">
    <property type="protein sequence ID" value="KAF0511338.1"/>
    <property type="molecule type" value="Genomic_DNA"/>
</dbReference>
<dbReference type="Proteomes" id="UP000439903">
    <property type="component" value="Unassembled WGS sequence"/>
</dbReference>
<comment type="caution">
    <text evidence="2">The sequence shown here is derived from an EMBL/GenBank/DDBJ whole genome shotgun (WGS) entry which is preliminary data.</text>
</comment>
<evidence type="ECO:0000256" key="1">
    <source>
        <dbReference type="SAM" id="MobiDB-lite"/>
    </source>
</evidence>
<feature type="region of interest" description="Disordered" evidence="1">
    <location>
        <begin position="50"/>
        <end position="69"/>
    </location>
</feature>
<name>A0A8H4ALT8_GIGMA</name>
<proteinExistence type="predicted"/>
<evidence type="ECO:0000313" key="3">
    <source>
        <dbReference type="Proteomes" id="UP000439903"/>
    </source>
</evidence>